<dbReference type="PANTHER" id="PTHR42885">
    <property type="entry name" value="HISTIDINOL-PHOSPHATE AMINOTRANSFERASE-RELATED"/>
    <property type="match status" value="1"/>
</dbReference>
<dbReference type="PANTHER" id="PTHR42885:SF1">
    <property type="entry name" value="THREONINE-PHOSPHATE DECARBOXYLASE"/>
    <property type="match status" value="1"/>
</dbReference>
<accession>A0A939H8B8</accession>
<dbReference type="GO" id="GO:0009236">
    <property type="term" value="P:cobalamin biosynthetic process"/>
    <property type="evidence" value="ECO:0007669"/>
    <property type="project" value="UniProtKB-KW"/>
</dbReference>
<evidence type="ECO:0000313" key="12">
    <source>
        <dbReference type="Proteomes" id="UP000664218"/>
    </source>
</evidence>
<gene>
    <name evidence="11" type="ORF">J3A84_00330</name>
</gene>
<evidence type="ECO:0000256" key="5">
    <source>
        <dbReference type="ARBA" id="ARBA00022573"/>
    </source>
</evidence>
<dbReference type="SUPFAM" id="SSF53383">
    <property type="entry name" value="PLP-dependent transferases"/>
    <property type="match status" value="1"/>
</dbReference>
<proteinExistence type="predicted"/>
<dbReference type="InterPro" id="IPR015422">
    <property type="entry name" value="PyrdxlP-dep_Trfase_small"/>
</dbReference>
<evidence type="ECO:0000256" key="3">
    <source>
        <dbReference type="ARBA" id="ARBA00004953"/>
    </source>
</evidence>
<dbReference type="InterPro" id="IPR015421">
    <property type="entry name" value="PyrdxlP-dep_Trfase_major"/>
</dbReference>
<keyword evidence="7 11" id="KW-0456">Lyase</keyword>
<evidence type="ECO:0000256" key="9">
    <source>
        <dbReference type="ARBA" id="ARBA00048531"/>
    </source>
</evidence>
<evidence type="ECO:0000256" key="7">
    <source>
        <dbReference type="ARBA" id="ARBA00023239"/>
    </source>
</evidence>
<dbReference type="RefSeq" id="WP_207598007.1">
    <property type="nucleotide sequence ID" value="NZ_JAFNJU010000001.1"/>
</dbReference>
<dbReference type="EC" id="4.1.1.81" evidence="4"/>
<dbReference type="InterPro" id="IPR004839">
    <property type="entry name" value="Aminotransferase_I/II_large"/>
</dbReference>
<keyword evidence="12" id="KW-1185">Reference proteome</keyword>
<name>A0A939H8B8_9CLOT</name>
<evidence type="ECO:0000259" key="10">
    <source>
        <dbReference type="Pfam" id="PF00155"/>
    </source>
</evidence>
<reference evidence="11" key="1">
    <citation type="submission" date="2021-03" db="EMBL/GenBank/DDBJ databases">
        <title>Proteiniclasticum marinus sp. nov., isolated from tidal flat sediment.</title>
        <authorList>
            <person name="Namirimu T."/>
            <person name="Yang J.-A."/>
            <person name="Yang S.-H."/>
            <person name="Kim Y.-J."/>
            <person name="Kwon K.K."/>
        </authorList>
    </citation>
    <scope>NUCLEOTIDE SEQUENCE</scope>
    <source>
        <strain evidence="11">SCR006</strain>
    </source>
</reference>
<dbReference type="CDD" id="cd00609">
    <property type="entry name" value="AAT_like"/>
    <property type="match status" value="1"/>
</dbReference>
<dbReference type="InterPro" id="IPR015424">
    <property type="entry name" value="PyrdxlP-dep_Trfase"/>
</dbReference>
<evidence type="ECO:0000256" key="8">
    <source>
        <dbReference type="ARBA" id="ARBA00029996"/>
    </source>
</evidence>
<sequence>MNYHGGDIYRYKEEMTDFSANINPLGIPEHFSKVLLEDLSCLTRYPDRQYRKLKASIMSYLQLDQEAHVVLGNGAIEVIYKTIQALPVKRVLIACPTFSEYERAARMAGIPVQEEVLYDREGKLDGRALADLLEEKDLVILCNPNNPTGTLTSKDELLALGEMIKERRGYLVIDETFIEFTRDYPETSILDAKEENIIVIRALTKYFGMPGVRLGYGVFHQMELASEVEERMEPWHINSLADLAGQTVLHDRTYQEATRKWILEERTFFMKELEKLRDFTFLPTDSNFILVTSKTHKAEKIQEMLLGAGLLIRLPIGFKGLSDYAFRIAIKDHASNRKLLAELKKMDRS</sequence>
<dbReference type="GO" id="GO:0030170">
    <property type="term" value="F:pyridoxal phosphate binding"/>
    <property type="evidence" value="ECO:0007669"/>
    <property type="project" value="InterPro"/>
</dbReference>
<comment type="pathway">
    <text evidence="3">Cofactor biosynthesis; adenosylcobalamin biosynthesis.</text>
</comment>
<dbReference type="EMBL" id="JAFNJU010000001">
    <property type="protein sequence ID" value="MBO1263485.1"/>
    <property type="molecule type" value="Genomic_DNA"/>
</dbReference>
<comment type="catalytic activity">
    <reaction evidence="9">
        <text>O-phospho-L-threonine + H(+) = (R)-1-aminopropan-2-yl phosphate + CO2</text>
        <dbReference type="Rhea" id="RHEA:11492"/>
        <dbReference type="ChEBI" id="CHEBI:15378"/>
        <dbReference type="ChEBI" id="CHEBI:16526"/>
        <dbReference type="ChEBI" id="CHEBI:58563"/>
        <dbReference type="ChEBI" id="CHEBI:58675"/>
        <dbReference type="EC" id="4.1.1.81"/>
    </reaction>
</comment>
<comment type="cofactor">
    <cofactor evidence="1">
        <name>pyridoxal 5'-phosphate</name>
        <dbReference type="ChEBI" id="CHEBI:597326"/>
    </cofactor>
</comment>
<dbReference type="Proteomes" id="UP000664218">
    <property type="component" value="Unassembled WGS sequence"/>
</dbReference>
<dbReference type="GO" id="GO:0048472">
    <property type="term" value="F:threonine-phosphate decarboxylase activity"/>
    <property type="evidence" value="ECO:0007669"/>
    <property type="project" value="UniProtKB-EC"/>
</dbReference>
<keyword evidence="5" id="KW-0169">Cobalamin biosynthesis</keyword>
<organism evidence="11 12">
    <name type="scientific">Proteiniclasticum aestuarii</name>
    <dbReference type="NCBI Taxonomy" id="2817862"/>
    <lineage>
        <taxon>Bacteria</taxon>
        <taxon>Bacillati</taxon>
        <taxon>Bacillota</taxon>
        <taxon>Clostridia</taxon>
        <taxon>Eubacteriales</taxon>
        <taxon>Clostridiaceae</taxon>
        <taxon>Proteiniclasticum</taxon>
    </lineage>
</organism>
<evidence type="ECO:0000313" key="11">
    <source>
        <dbReference type="EMBL" id="MBO1263485.1"/>
    </source>
</evidence>
<comment type="caution">
    <text evidence="11">The sequence shown here is derived from an EMBL/GenBank/DDBJ whole genome shotgun (WGS) entry which is preliminary data.</text>
</comment>
<evidence type="ECO:0000256" key="4">
    <source>
        <dbReference type="ARBA" id="ARBA00012285"/>
    </source>
</evidence>
<dbReference type="AlphaFoldDB" id="A0A939H8B8"/>
<dbReference type="NCBIfam" id="TIGR01140">
    <property type="entry name" value="L_thr_O3P_dcar"/>
    <property type="match status" value="1"/>
</dbReference>
<evidence type="ECO:0000256" key="1">
    <source>
        <dbReference type="ARBA" id="ARBA00001933"/>
    </source>
</evidence>
<dbReference type="InterPro" id="IPR005860">
    <property type="entry name" value="CobD"/>
</dbReference>
<dbReference type="Pfam" id="PF00155">
    <property type="entry name" value="Aminotran_1_2"/>
    <property type="match status" value="1"/>
</dbReference>
<dbReference type="Gene3D" id="3.40.640.10">
    <property type="entry name" value="Type I PLP-dependent aspartate aminotransferase-like (Major domain)"/>
    <property type="match status" value="1"/>
</dbReference>
<protein>
    <recommendedName>
        <fullName evidence="4">threonine-phosphate decarboxylase</fullName>
        <ecNumber evidence="4">4.1.1.81</ecNumber>
    </recommendedName>
    <alternativeName>
        <fullName evidence="8">L-threonine-O-3-phosphate decarboxylase</fullName>
    </alternativeName>
</protein>
<evidence type="ECO:0000256" key="6">
    <source>
        <dbReference type="ARBA" id="ARBA00022898"/>
    </source>
</evidence>
<keyword evidence="6" id="KW-0663">Pyridoxal phosphate</keyword>
<evidence type="ECO:0000256" key="2">
    <source>
        <dbReference type="ARBA" id="ARBA00003444"/>
    </source>
</evidence>
<dbReference type="Gene3D" id="3.90.1150.10">
    <property type="entry name" value="Aspartate Aminotransferase, domain 1"/>
    <property type="match status" value="1"/>
</dbReference>
<comment type="function">
    <text evidence="2">Decarboxylates L-threonine-O-3-phosphate to yield (R)-1-amino-2-propanol O-2-phosphate, the precursor for the linkage between the nucleotide loop and the corrin ring in cobalamin.</text>
</comment>
<feature type="domain" description="Aminotransferase class I/classII large" evidence="10">
    <location>
        <begin position="14"/>
        <end position="341"/>
    </location>
</feature>